<dbReference type="SMR" id="A0A0F9P8N6"/>
<dbReference type="InterPro" id="IPR000073">
    <property type="entry name" value="AB_hydrolase_1"/>
</dbReference>
<name>A0A0F9P8N6_9ZZZZ</name>
<comment type="caution">
    <text evidence="2">The sequence shown here is derived from an EMBL/GenBank/DDBJ whole genome shotgun (WGS) entry which is preliminary data.</text>
</comment>
<gene>
    <name evidence="2" type="ORF">LCGC14_0932170</name>
</gene>
<dbReference type="EMBL" id="LAZR01003210">
    <property type="protein sequence ID" value="KKN20767.1"/>
    <property type="molecule type" value="Genomic_DNA"/>
</dbReference>
<evidence type="ECO:0000259" key="1">
    <source>
        <dbReference type="Pfam" id="PF00561"/>
    </source>
</evidence>
<dbReference type="InterPro" id="IPR029058">
    <property type="entry name" value="AB_hydrolase_fold"/>
</dbReference>
<dbReference type="PANTHER" id="PTHR43329">
    <property type="entry name" value="EPOXIDE HYDROLASE"/>
    <property type="match status" value="1"/>
</dbReference>
<reference evidence="2" key="1">
    <citation type="journal article" date="2015" name="Nature">
        <title>Complex archaea that bridge the gap between prokaryotes and eukaryotes.</title>
        <authorList>
            <person name="Spang A."/>
            <person name="Saw J.H."/>
            <person name="Jorgensen S.L."/>
            <person name="Zaremba-Niedzwiedzka K."/>
            <person name="Martijn J."/>
            <person name="Lind A.E."/>
            <person name="van Eijk R."/>
            <person name="Schleper C."/>
            <person name="Guy L."/>
            <person name="Ettema T.J."/>
        </authorList>
    </citation>
    <scope>NUCLEOTIDE SEQUENCE</scope>
</reference>
<evidence type="ECO:0000313" key="2">
    <source>
        <dbReference type="EMBL" id="KKN20767.1"/>
    </source>
</evidence>
<dbReference type="SUPFAM" id="SSF53474">
    <property type="entry name" value="alpha/beta-Hydrolases"/>
    <property type="match status" value="1"/>
</dbReference>
<sequence length="290" mass="33997">MISAEFPFESKFLEVLGSKMHYIDEGEGTPFLFLHGNPTSSYLWRNIIPHIKPLGRVIAVDLVGMGKSDKPDIDYRFSTHIRYIDEFIRLLDLNNIVLVMHDWGSAIGFNYAMNNETNVKGIVFMEAVTRPVHWKEFPLLARFLFKRFRHPTKGPKMIVKNNFFIEKVLPSFTVRKLTKEEMDHYRKPFLEESSRKPVLVWPNEIPIDGHPADNAEIVQRYYEKLKQSDIPKLLLWAKPGAITKKKEVDQIKQDFKNLKDVYLGKGKHYLQEDLPDEIGKEVVDWYRSFN</sequence>
<proteinExistence type="predicted"/>
<dbReference type="Pfam" id="PF00561">
    <property type="entry name" value="Abhydrolase_1"/>
    <property type="match status" value="1"/>
</dbReference>
<feature type="domain" description="AB hydrolase-1" evidence="1">
    <location>
        <begin position="30"/>
        <end position="273"/>
    </location>
</feature>
<protein>
    <recommendedName>
        <fullName evidence="1">AB hydrolase-1 domain-containing protein</fullName>
    </recommendedName>
</protein>
<accession>A0A0F9P8N6</accession>
<dbReference type="AlphaFoldDB" id="A0A0F9P8N6"/>
<dbReference type="Gene3D" id="3.40.50.1820">
    <property type="entry name" value="alpha/beta hydrolase"/>
    <property type="match status" value="1"/>
</dbReference>
<dbReference type="NCBIfam" id="NF002938">
    <property type="entry name" value="PRK03592.1"/>
    <property type="match status" value="1"/>
</dbReference>
<organism evidence="2">
    <name type="scientific">marine sediment metagenome</name>
    <dbReference type="NCBI Taxonomy" id="412755"/>
    <lineage>
        <taxon>unclassified sequences</taxon>
        <taxon>metagenomes</taxon>
        <taxon>ecological metagenomes</taxon>
    </lineage>
</organism>